<evidence type="ECO:0000259" key="7">
    <source>
        <dbReference type="PROSITE" id="PS50156"/>
    </source>
</evidence>
<reference evidence="8 9" key="1">
    <citation type="submission" date="2019-05" db="EMBL/GenBank/DDBJ databases">
        <title>Complete genome sequence of Izhakiella calystegiae KSNA2, an endophyte isolated from beach morning glory (Calystegia soldanella).</title>
        <authorList>
            <person name="Jiang L."/>
            <person name="Jeong J.C."/>
            <person name="Kim C.Y."/>
            <person name="Kim D.H."/>
            <person name="Kim S.W."/>
            <person name="Lee j."/>
        </authorList>
    </citation>
    <scope>NUCLEOTIDE SEQUENCE [LARGE SCALE GENOMIC DNA]</scope>
    <source>
        <strain evidence="8 9">KSNA2</strain>
    </source>
</reference>
<dbReference type="EMBL" id="CP040428">
    <property type="protein sequence ID" value="QCT19988.1"/>
    <property type="molecule type" value="Genomic_DNA"/>
</dbReference>
<dbReference type="GO" id="GO:0005886">
    <property type="term" value="C:plasma membrane"/>
    <property type="evidence" value="ECO:0007669"/>
    <property type="project" value="UniProtKB-SubCell"/>
</dbReference>
<evidence type="ECO:0000256" key="5">
    <source>
        <dbReference type="ARBA" id="ARBA00023136"/>
    </source>
</evidence>
<evidence type="ECO:0000256" key="6">
    <source>
        <dbReference type="SAM" id="Phobius"/>
    </source>
</evidence>
<keyword evidence="4 6" id="KW-1133">Transmembrane helix</keyword>
<evidence type="ECO:0000256" key="3">
    <source>
        <dbReference type="ARBA" id="ARBA00022692"/>
    </source>
</evidence>
<feature type="transmembrane region" description="Helical" evidence="6">
    <location>
        <begin position="12"/>
        <end position="31"/>
    </location>
</feature>
<accession>A0A4P8YJP7</accession>
<dbReference type="PANTHER" id="PTHR33406">
    <property type="entry name" value="MEMBRANE PROTEIN MJ1562-RELATED"/>
    <property type="match status" value="1"/>
</dbReference>
<feature type="transmembrane region" description="Helical" evidence="6">
    <location>
        <begin position="384"/>
        <end position="402"/>
    </location>
</feature>
<dbReference type="PROSITE" id="PS50156">
    <property type="entry name" value="SSD"/>
    <property type="match status" value="1"/>
</dbReference>
<evidence type="ECO:0000313" key="8">
    <source>
        <dbReference type="EMBL" id="QCT19988.1"/>
    </source>
</evidence>
<keyword evidence="5 6" id="KW-0472">Membrane</keyword>
<dbReference type="InterPro" id="IPR050545">
    <property type="entry name" value="Mycobact_MmpL"/>
</dbReference>
<dbReference type="RefSeq" id="WP_138095865.1">
    <property type="nucleotide sequence ID" value="NZ_CP040428.1"/>
</dbReference>
<dbReference type="AlphaFoldDB" id="A0A4P8YJP7"/>
<dbReference type="Pfam" id="PF03176">
    <property type="entry name" value="MMPL"/>
    <property type="match status" value="2"/>
</dbReference>
<dbReference type="OrthoDB" id="9803781at2"/>
<feature type="transmembrane region" description="Helical" evidence="6">
    <location>
        <begin position="414"/>
        <end position="437"/>
    </location>
</feature>
<evidence type="ECO:0000256" key="2">
    <source>
        <dbReference type="ARBA" id="ARBA00022475"/>
    </source>
</evidence>
<name>A0A4P8YJP7_9ENTR</name>
<sequence length="864" mass="98308">MEGYIRFIEKYSRWVLFILLLITLLFAWKITDLTEDSNPYMLSESHPARKAIADIREDFTGTYDSVLIAIHNKETVFNQETLNAVFTLTEQARKLILANDEDVTEFLSILKDLPVDSSWNEQIAQIRQRGFTQSDAMLVKSIYDSRDQLRLSKRQASFLRFLVERINPIKEMAGMSATENAFLVDGDTLKAAVTVNNLGVNPRMAQNALMNNELMNMGVVNQDGTVTMITIELGILPDDSVAQMRTYQIITNMVDNYKREHPAFVDDIFIAGVPVFFAEQTKTINHDMQLLFPITILVVFGLLGYFLRNRYGVLIPLLNVVGCVIWTLGMMAIVGTPLDLITSVLPVFLVTICSSDAIHIMVEYKHQVAQGKNLRDANKAMMRLMTRPVILTTLATCVTFILSTSTNIVNLRNFGIYMTFGMFVALIISLLMIPAMLHTFKYQREDESTELQQETSTNIQRFLFSTLRIIAAHRLVIMICFGLLTFSALLIARNVKVDDMGSRYFAKTNQFRESDEFINSHIAGTSPGWIEIDTHKENGAIDLDMVNFIDRMERFVHQQNSVTYSYSIARYIRRINYTLNDYNTQYNRLPYAEEKIMEPNDDGTMQVIRVRGNDIIRQSVLMYENSGGTDLTNVLNADFSKTTLLYTMNTTLASEYQQFLDKLVPWLDENIPQGASYILAGSPVVWTSVLSEMWQGQKIGIFISFISIFAIMSLWFRSVRYGFFGTLPLILTVIFYFAFMSILNIELNIGTAIISFLVLGVVDYSVHYIMRMKTHYEEGADAEQALHYAISSAGNAIVINIIVFFVGFIPLLFSAFRPIFDVGLLVGMALFISGVLTIFTLSLFSPIVFPKRKSEVQKNMRFEQ</sequence>
<dbReference type="KEGG" id="izh:FEM41_10135"/>
<evidence type="ECO:0000256" key="1">
    <source>
        <dbReference type="ARBA" id="ARBA00004651"/>
    </source>
</evidence>
<keyword evidence="2" id="KW-1003">Cell membrane</keyword>
<feature type="transmembrane region" description="Helical" evidence="6">
    <location>
        <begin position="723"/>
        <end position="743"/>
    </location>
</feature>
<feature type="transmembrane region" description="Helical" evidence="6">
    <location>
        <begin position="699"/>
        <end position="716"/>
    </location>
</feature>
<feature type="transmembrane region" description="Helical" evidence="6">
    <location>
        <begin position="340"/>
        <end position="364"/>
    </location>
</feature>
<dbReference type="Proteomes" id="UP000302163">
    <property type="component" value="Chromosome"/>
</dbReference>
<proteinExistence type="predicted"/>
<feature type="domain" description="SSD" evidence="7">
    <location>
        <begin position="317"/>
        <end position="439"/>
    </location>
</feature>
<dbReference type="PANTHER" id="PTHR33406:SF13">
    <property type="entry name" value="MEMBRANE PROTEIN YDFJ"/>
    <property type="match status" value="1"/>
</dbReference>
<gene>
    <name evidence="8" type="ORF">FEM41_10135</name>
</gene>
<feature type="transmembrane region" description="Helical" evidence="6">
    <location>
        <begin position="314"/>
        <end position="334"/>
    </location>
</feature>
<dbReference type="SUPFAM" id="SSF82866">
    <property type="entry name" value="Multidrug efflux transporter AcrB transmembrane domain"/>
    <property type="match status" value="2"/>
</dbReference>
<dbReference type="InterPro" id="IPR000731">
    <property type="entry name" value="SSD"/>
</dbReference>
<dbReference type="InterPro" id="IPR004869">
    <property type="entry name" value="MMPL_dom"/>
</dbReference>
<feature type="transmembrane region" description="Helical" evidence="6">
    <location>
        <begin position="797"/>
        <end position="816"/>
    </location>
</feature>
<feature type="transmembrane region" description="Helical" evidence="6">
    <location>
        <begin position="749"/>
        <end position="766"/>
    </location>
</feature>
<keyword evidence="9" id="KW-1185">Reference proteome</keyword>
<feature type="transmembrane region" description="Helical" evidence="6">
    <location>
        <begin position="471"/>
        <end position="492"/>
    </location>
</feature>
<keyword evidence="3 6" id="KW-0812">Transmembrane</keyword>
<evidence type="ECO:0000256" key="4">
    <source>
        <dbReference type="ARBA" id="ARBA00022989"/>
    </source>
</evidence>
<comment type="subcellular location">
    <subcellularLocation>
        <location evidence="1">Cell membrane</location>
        <topology evidence="1">Multi-pass membrane protein</topology>
    </subcellularLocation>
</comment>
<organism evidence="8 9">
    <name type="scientific">Jejubacter calystegiae</name>
    <dbReference type="NCBI Taxonomy" id="2579935"/>
    <lineage>
        <taxon>Bacteria</taxon>
        <taxon>Pseudomonadati</taxon>
        <taxon>Pseudomonadota</taxon>
        <taxon>Gammaproteobacteria</taxon>
        <taxon>Enterobacterales</taxon>
        <taxon>Enterobacteriaceae</taxon>
        <taxon>Jejubacter</taxon>
    </lineage>
</organism>
<protein>
    <submittedName>
        <fullName evidence="8">Transporter</fullName>
    </submittedName>
</protein>
<feature type="transmembrane region" description="Helical" evidence="6">
    <location>
        <begin position="822"/>
        <end position="849"/>
    </location>
</feature>
<dbReference type="Gene3D" id="1.20.1640.10">
    <property type="entry name" value="Multidrug efflux transporter AcrB transmembrane domain"/>
    <property type="match status" value="2"/>
</dbReference>
<feature type="transmembrane region" description="Helical" evidence="6">
    <location>
        <begin position="290"/>
        <end position="307"/>
    </location>
</feature>
<evidence type="ECO:0000313" key="9">
    <source>
        <dbReference type="Proteomes" id="UP000302163"/>
    </source>
</evidence>